<dbReference type="AlphaFoldDB" id="A0A6J8A1U4"/>
<evidence type="ECO:0000313" key="3">
    <source>
        <dbReference type="EMBL" id="CAC5359744.1"/>
    </source>
</evidence>
<reference evidence="3 4" key="1">
    <citation type="submission" date="2020-06" db="EMBL/GenBank/DDBJ databases">
        <authorList>
            <person name="Li R."/>
            <person name="Bekaert M."/>
        </authorList>
    </citation>
    <scope>NUCLEOTIDE SEQUENCE [LARGE SCALE GENOMIC DNA]</scope>
    <source>
        <strain evidence="4">wild</strain>
    </source>
</reference>
<accession>A0A6J8A1U4</accession>
<dbReference type="InterPro" id="IPR050745">
    <property type="entry name" value="Multifunctional_regulatory"/>
</dbReference>
<evidence type="ECO:0000256" key="2">
    <source>
        <dbReference type="ARBA" id="ARBA00023043"/>
    </source>
</evidence>
<gene>
    <name evidence="3" type="ORF">MCOR_2487</name>
</gene>
<keyword evidence="2" id="KW-0040">ANK repeat</keyword>
<dbReference type="PANTHER" id="PTHR24189:SF50">
    <property type="entry name" value="ANKYRIN REPEAT AND SOCS BOX PROTEIN 2"/>
    <property type="match status" value="1"/>
</dbReference>
<sequence>MLSSSFLELLINNGADTGEAFIWAFKHTDIDSTRLLIVCGADVNKVDPIEWSPLTWACFIRQEHIMNNRCLSSEQESIIDLLISNGADVNYALQKVCGSQYDTEKESSIELLINKGADIYHTVENGSKLLKLLKRDGKKECVKILQLYGRKKKKCIIM</sequence>
<dbReference type="EMBL" id="CACVKT020000520">
    <property type="protein sequence ID" value="CAC5359744.1"/>
    <property type="molecule type" value="Genomic_DNA"/>
</dbReference>
<keyword evidence="4" id="KW-1185">Reference proteome</keyword>
<keyword evidence="1" id="KW-0677">Repeat</keyword>
<evidence type="ECO:0000313" key="4">
    <source>
        <dbReference type="Proteomes" id="UP000507470"/>
    </source>
</evidence>
<dbReference type="Proteomes" id="UP000507470">
    <property type="component" value="Unassembled WGS sequence"/>
</dbReference>
<organism evidence="3 4">
    <name type="scientific">Mytilus coruscus</name>
    <name type="common">Sea mussel</name>
    <dbReference type="NCBI Taxonomy" id="42192"/>
    <lineage>
        <taxon>Eukaryota</taxon>
        <taxon>Metazoa</taxon>
        <taxon>Spiralia</taxon>
        <taxon>Lophotrochozoa</taxon>
        <taxon>Mollusca</taxon>
        <taxon>Bivalvia</taxon>
        <taxon>Autobranchia</taxon>
        <taxon>Pteriomorphia</taxon>
        <taxon>Mytilida</taxon>
        <taxon>Mytiloidea</taxon>
        <taxon>Mytilidae</taxon>
        <taxon>Mytilinae</taxon>
        <taxon>Mytilus</taxon>
    </lineage>
</organism>
<evidence type="ECO:0000256" key="1">
    <source>
        <dbReference type="ARBA" id="ARBA00022737"/>
    </source>
</evidence>
<proteinExistence type="predicted"/>
<dbReference type="OrthoDB" id="71307at2759"/>
<dbReference type="SUPFAM" id="SSF48403">
    <property type="entry name" value="Ankyrin repeat"/>
    <property type="match status" value="1"/>
</dbReference>
<protein>
    <submittedName>
        <fullName evidence="3">Uncharacterized protein</fullName>
    </submittedName>
</protein>
<dbReference type="PANTHER" id="PTHR24189">
    <property type="entry name" value="MYOTROPHIN"/>
    <property type="match status" value="1"/>
</dbReference>
<dbReference type="Gene3D" id="1.25.40.20">
    <property type="entry name" value="Ankyrin repeat-containing domain"/>
    <property type="match status" value="1"/>
</dbReference>
<name>A0A6J8A1U4_MYTCO</name>
<dbReference type="InterPro" id="IPR036770">
    <property type="entry name" value="Ankyrin_rpt-contain_sf"/>
</dbReference>